<organism evidence="2 3">
    <name type="scientific">Saccharopolyspora gloriosae</name>
    <dbReference type="NCBI Taxonomy" id="455344"/>
    <lineage>
        <taxon>Bacteria</taxon>
        <taxon>Bacillati</taxon>
        <taxon>Actinomycetota</taxon>
        <taxon>Actinomycetes</taxon>
        <taxon>Pseudonocardiales</taxon>
        <taxon>Pseudonocardiaceae</taxon>
        <taxon>Saccharopolyspora</taxon>
    </lineage>
</organism>
<dbReference type="Pfam" id="PF08592">
    <property type="entry name" value="Anthrone_oxy"/>
    <property type="match status" value="1"/>
</dbReference>
<dbReference type="AlphaFoldDB" id="A0A840N6Q9"/>
<accession>A0A840N6Q9</accession>
<protein>
    <submittedName>
        <fullName evidence="2">Putative membrane protein</fullName>
    </submittedName>
</protein>
<evidence type="ECO:0000256" key="1">
    <source>
        <dbReference type="SAM" id="Phobius"/>
    </source>
</evidence>
<name>A0A840N6Q9_9PSEU</name>
<proteinExistence type="predicted"/>
<feature type="transmembrane region" description="Helical" evidence="1">
    <location>
        <begin position="60"/>
        <end position="78"/>
    </location>
</feature>
<dbReference type="EMBL" id="JACHIV010000001">
    <property type="protein sequence ID" value="MBB5067736.1"/>
    <property type="molecule type" value="Genomic_DNA"/>
</dbReference>
<sequence length="169" mass="18034">MIDSPRLASVVLLLATLTTGLQAGTYYIFACGVMPGLELGDDRTFVAAMQQFNVAFINPWFLATFLGAPALALIAVVTHRRTHPALWASVTAGFLLAMATVVITSVVHFPLNAALDAAGPPDRAPNLHAVREANATTWTRWNTARALTSTAALAALSYALLTTRTRNQN</sequence>
<comment type="caution">
    <text evidence="2">The sequence shown here is derived from an EMBL/GenBank/DDBJ whole genome shotgun (WGS) entry which is preliminary data.</text>
</comment>
<evidence type="ECO:0000313" key="2">
    <source>
        <dbReference type="EMBL" id="MBB5067736.1"/>
    </source>
</evidence>
<feature type="transmembrane region" description="Helical" evidence="1">
    <location>
        <begin position="144"/>
        <end position="161"/>
    </location>
</feature>
<dbReference type="InterPro" id="IPR013901">
    <property type="entry name" value="Anthrone_oxy"/>
</dbReference>
<gene>
    <name evidence="2" type="ORF">BJ969_000824</name>
</gene>
<feature type="transmembrane region" description="Helical" evidence="1">
    <location>
        <begin position="85"/>
        <end position="111"/>
    </location>
</feature>
<keyword evidence="1" id="KW-0812">Transmembrane</keyword>
<dbReference type="RefSeq" id="WP_184477463.1">
    <property type="nucleotide sequence ID" value="NZ_JACHIV010000001.1"/>
</dbReference>
<reference evidence="2 3" key="1">
    <citation type="submission" date="2020-08" db="EMBL/GenBank/DDBJ databases">
        <title>Sequencing the genomes of 1000 actinobacteria strains.</title>
        <authorList>
            <person name="Klenk H.-P."/>
        </authorList>
    </citation>
    <scope>NUCLEOTIDE SEQUENCE [LARGE SCALE GENOMIC DNA]</scope>
    <source>
        <strain evidence="2 3">DSM 45582</strain>
    </source>
</reference>
<keyword evidence="3" id="KW-1185">Reference proteome</keyword>
<keyword evidence="1" id="KW-0472">Membrane</keyword>
<evidence type="ECO:0000313" key="3">
    <source>
        <dbReference type="Proteomes" id="UP000580474"/>
    </source>
</evidence>
<dbReference type="Proteomes" id="UP000580474">
    <property type="component" value="Unassembled WGS sequence"/>
</dbReference>
<keyword evidence="1" id="KW-1133">Transmembrane helix</keyword>